<comment type="caution">
    <text evidence="2">The sequence shown here is derived from an EMBL/GenBank/DDBJ whole genome shotgun (WGS) entry which is preliminary data.</text>
</comment>
<dbReference type="EMBL" id="CAJNOR010003043">
    <property type="protein sequence ID" value="CAF1370944.1"/>
    <property type="molecule type" value="Genomic_DNA"/>
</dbReference>
<evidence type="ECO:0000259" key="1">
    <source>
        <dbReference type="PROSITE" id="PS50191"/>
    </source>
</evidence>
<dbReference type="Proteomes" id="UP000663852">
    <property type="component" value="Unassembled WGS sequence"/>
</dbReference>
<evidence type="ECO:0000313" key="2">
    <source>
        <dbReference type="EMBL" id="CAF1370944.1"/>
    </source>
</evidence>
<dbReference type="InterPro" id="IPR036865">
    <property type="entry name" value="CRAL-TRIO_dom_sf"/>
</dbReference>
<dbReference type="SUPFAM" id="SSF52087">
    <property type="entry name" value="CRAL/TRIO domain"/>
    <property type="match status" value="1"/>
</dbReference>
<dbReference type="SUPFAM" id="SSF46938">
    <property type="entry name" value="CRAL/TRIO N-terminal domain"/>
    <property type="match status" value="1"/>
</dbReference>
<evidence type="ECO:0000313" key="3">
    <source>
        <dbReference type="EMBL" id="CAF1375618.1"/>
    </source>
</evidence>
<keyword evidence="4" id="KW-1185">Reference proteome</keyword>
<reference evidence="2" key="1">
    <citation type="submission" date="2021-02" db="EMBL/GenBank/DDBJ databases">
        <authorList>
            <person name="Nowell W R."/>
        </authorList>
    </citation>
    <scope>NUCLEOTIDE SEQUENCE</scope>
</reference>
<dbReference type="InterPro" id="IPR011074">
    <property type="entry name" value="CRAL/TRIO_N_dom"/>
</dbReference>
<protein>
    <recommendedName>
        <fullName evidence="1">CRAL-TRIO domain-containing protein</fullName>
    </recommendedName>
</protein>
<dbReference type="PANTHER" id="PTHR45657:SF1">
    <property type="entry name" value="CRAL-TRIO DOMAIN-CONTAINING PROTEIN YKL091C-RELATED"/>
    <property type="match status" value="1"/>
</dbReference>
<proteinExistence type="predicted"/>
<evidence type="ECO:0000313" key="4">
    <source>
        <dbReference type="Proteomes" id="UP000663828"/>
    </source>
</evidence>
<dbReference type="EMBL" id="CAJNOJ010000293">
    <property type="protein sequence ID" value="CAF1375618.1"/>
    <property type="molecule type" value="Genomic_DNA"/>
</dbReference>
<dbReference type="CDD" id="cd00170">
    <property type="entry name" value="SEC14"/>
    <property type="match status" value="1"/>
</dbReference>
<dbReference type="InterPro" id="IPR051026">
    <property type="entry name" value="PI/PC_transfer"/>
</dbReference>
<sequence>MPTSSPLFNINELTDEQQKKFEIVYKELQTNYTSYIEFKGSLQLKNPMEQEEEENEWQYQLYRFLRARKWNIEHTIKSILEMLKWRMDNRVDAILEQEKIAERMATLRKIVPNANHGYTKADRPLYIEKSGIISVDKILSSFQHDDLIECHLYWLELYSQLARQRSRQIGKHVESFAIVYDLHGCKLDMRKMLPLLKQSLFIDDNYYPERLGQLFIINPPLIFPTLWSIVKHWVDPVTKTKILVLKKGIETTTTLLQYIDAEQLPKEYGGSCQSCSTISECIPVDEK</sequence>
<dbReference type="SMART" id="SM00516">
    <property type="entry name" value="SEC14"/>
    <property type="match status" value="1"/>
</dbReference>
<dbReference type="AlphaFoldDB" id="A0A815J1X2"/>
<name>A0A815J1X2_ADIRI</name>
<dbReference type="Gene3D" id="3.40.525.10">
    <property type="entry name" value="CRAL-TRIO lipid binding domain"/>
    <property type="match status" value="1"/>
</dbReference>
<dbReference type="InterPro" id="IPR001251">
    <property type="entry name" value="CRAL-TRIO_dom"/>
</dbReference>
<dbReference type="PROSITE" id="PS50191">
    <property type="entry name" value="CRAL_TRIO"/>
    <property type="match status" value="1"/>
</dbReference>
<organism evidence="2 4">
    <name type="scientific">Adineta ricciae</name>
    <name type="common">Rotifer</name>
    <dbReference type="NCBI Taxonomy" id="249248"/>
    <lineage>
        <taxon>Eukaryota</taxon>
        <taxon>Metazoa</taxon>
        <taxon>Spiralia</taxon>
        <taxon>Gnathifera</taxon>
        <taxon>Rotifera</taxon>
        <taxon>Eurotatoria</taxon>
        <taxon>Bdelloidea</taxon>
        <taxon>Adinetida</taxon>
        <taxon>Adinetidae</taxon>
        <taxon>Adineta</taxon>
    </lineage>
</organism>
<dbReference type="InterPro" id="IPR036273">
    <property type="entry name" value="CRAL/TRIO_N_dom_sf"/>
</dbReference>
<dbReference type="Pfam" id="PF03765">
    <property type="entry name" value="CRAL_TRIO_N"/>
    <property type="match status" value="1"/>
</dbReference>
<dbReference type="Proteomes" id="UP000663828">
    <property type="component" value="Unassembled WGS sequence"/>
</dbReference>
<dbReference type="Pfam" id="PF00650">
    <property type="entry name" value="CRAL_TRIO"/>
    <property type="match status" value="1"/>
</dbReference>
<gene>
    <name evidence="3" type="ORF">EDS130_LOCUS34627</name>
    <name evidence="2" type="ORF">XAT740_LOCUS32536</name>
</gene>
<feature type="domain" description="CRAL-TRIO" evidence="1">
    <location>
        <begin position="103"/>
        <end position="276"/>
    </location>
</feature>
<dbReference type="PANTHER" id="PTHR45657">
    <property type="entry name" value="CRAL-TRIO DOMAIN-CONTAINING PROTEIN YKL091C-RELATED"/>
    <property type="match status" value="1"/>
</dbReference>
<accession>A0A815J1X2</accession>
<dbReference type="OrthoDB" id="1434354at2759"/>